<feature type="signal peptide" evidence="1">
    <location>
        <begin position="1"/>
        <end position="18"/>
    </location>
</feature>
<dbReference type="GO" id="GO:0016872">
    <property type="term" value="F:intramolecular lyase activity"/>
    <property type="evidence" value="ECO:0007669"/>
    <property type="project" value="InterPro"/>
</dbReference>
<accession>A0A9W6LNR8</accession>
<feature type="domain" description="Chalcone isomerase" evidence="2">
    <location>
        <begin position="19"/>
        <end position="184"/>
    </location>
</feature>
<dbReference type="Proteomes" id="UP001144471">
    <property type="component" value="Unassembled WGS sequence"/>
</dbReference>
<dbReference type="RefSeq" id="WP_281836245.1">
    <property type="nucleotide sequence ID" value="NZ_BSDY01000011.1"/>
</dbReference>
<dbReference type="EMBL" id="BSDY01000011">
    <property type="protein sequence ID" value="GLI56867.1"/>
    <property type="molecule type" value="Genomic_DNA"/>
</dbReference>
<dbReference type="Pfam" id="PF16036">
    <property type="entry name" value="Chalcone_3"/>
    <property type="match status" value="1"/>
</dbReference>
<keyword evidence="4" id="KW-1185">Reference proteome</keyword>
<dbReference type="Gene3D" id="3.50.70.10">
    <property type="match status" value="1"/>
</dbReference>
<evidence type="ECO:0000313" key="4">
    <source>
        <dbReference type="Proteomes" id="UP001144471"/>
    </source>
</evidence>
<feature type="chain" id="PRO_5040855849" evidence="1">
    <location>
        <begin position="19"/>
        <end position="185"/>
    </location>
</feature>
<protein>
    <submittedName>
        <fullName evidence="3">Chalcone isomerase</fullName>
    </submittedName>
</protein>
<dbReference type="InterPro" id="IPR016087">
    <property type="entry name" value="Chalcone_isomerase"/>
</dbReference>
<dbReference type="InterPro" id="IPR016088">
    <property type="entry name" value="Chalcone_isomerase_3-sand"/>
</dbReference>
<sequence>MKKLTLILMILVSVLSFGAEVAGVEVAEGMKVGEKELKLNGAGVRKKAFLSLYVGSLYTENRVEDSSRAVEGDEEMSVELHIVSGMISNDAMREAVEEGFDASTTVEERAVLNERIEGFIEVFNDEINKGDRFTFNYLPDAGVEVYKNGIHLTTVEGLDFKRALYGIWLGDKPADKNLKKAMLGR</sequence>
<evidence type="ECO:0000313" key="3">
    <source>
        <dbReference type="EMBL" id="GLI56867.1"/>
    </source>
</evidence>
<dbReference type="InterPro" id="IPR036298">
    <property type="entry name" value="Chalcone_isomerase_sf"/>
</dbReference>
<gene>
    <name evidence="3" type="ORF">PM10SUCC1_23810</name>
</gene>
<comment type="caution">
    <text evidence="3">The sequence shown here is derived from an EMBL/GenBank/DDBJ whole genome shotgun (WGS) entry which is preliminary data.</text>
</comment>
<organism evidence="3 4">
    <name type="scientific">Propionigenium maris DSM 9537</name>
    <dbReference type="NCBI Taxonomy" id="1123000"/>
    <lineage>
        <taxon>Bacteria</taxon>
        <taxon>Fusobacteriati</taxon>
        <taxon>Fusobacteriota</taxon>
        <taxon>Fusobacteriia</taxon>
        <taxon>Fusobacteriales</taxon>
        <taxon>Fusobacteriaceae</taxon>
        <taxon>Propionigenium</taxon>
    </lineage>
</organism>
<evidence type="ECO:0000256" key="1">
    <source>
        <dbReference type="SAM" id="SignalP"/>
    </source>
</evidence>
<dbReference type="AlphaFoldDB" id="A0A9W6LNR8"/>
<evidence type="ECO:0000259" key="2">
    <source>
        <dbReference type="Pfam" id="PF16036"/>
    </source>
</evidence>
<proteinExistence type="predicted"/>
<dbReference type="SUPFAM" id="SSF54626">
    <property type="entry name" value="Chalcone isomerase"/>
    <property type="match status" value="1"/>
</dbReference>
<name>A0A9W6LNR8_9FUSO</name>
<keyword evidence="1" id="KW-0732">Signal</keyword>
<reference evidence="3" key="1">
    <citation type="submission" date="2022-12" db="EMBL/GenBank/DDBJ databases">
        <title>Reference genome sequencing for broad-spectrum identification of bacterial and archaeal isolates by mass spectrometry.</title>
        <authorList>
            <person name="Sekiguchi Y."/>
            <person name="Tourlousse D.M."/>
        </authorList>
    </citation>
    <scope>NUCLEOTIDE SEQUENCE</scope>
    <source>
        <strain evidence="3">10succ1</strain>
    </source>
</reference>
<keyword evidence="3" id="KW-0413">Isomerase</keyword>